<protein>
    <submittedName>
        <fullName evidence="2">Uncharacterized protein</fullName>
    </submittedName>
</protein>
<gene>
    <name evidence="2" type="ORF">SAMN05421831_1085</name>
</gene>
<dbReference type="OrthoDB" id="9554156at2"/>
<keyword evidence="1" id="KW-0812">Transmembrane</keyword>
<evidence type="ECO:0000313" key="3">
    <source>
        <dbReference type="Proteomes" id="UP000242999"/>
    </source>
</evidence>
<dbReference type="AlphaFoldDB" id="A0A1H6SR03"/>
<dbReference type="STRING" id="64971.SAMN05421831_1085"/>
<feature type="transmembrane region" description="Helical" evidence="1">
    <location>
        <begin position="42"/>
        <end position="63"/>
    </location>
</feature>
<dbReference type="Proteomes" id="UP000242999">
    <property type="component" value="Unassembled WGS sequence"/>
</dbReference>
<proteinExistence type="predicted"/>
<dbReference type="EMBL" id="FNYH01000008">
    <property type="protein sequence ID" value="SEI70231.1"/>
    <property type="molecule type" value="Genomic_DNA"/>
</dbReference>
<name>A0A1H6SR03_9GAMM</name>
<reference evidence="3" key="1">
    <citation type="submission" date="2016-10" db="EMBL/GenBank/DDBJ databases">
        <authorList>
            <person name="Varghese N."/>
            <person name="Submissions S."/>
        </authorList>
    </citation>
    <scope>NUCLEOTIDE SEQUENCE [LARGE SCALE GENOMIC DNA]</scope>
    <source>
        <strain evidence="3">DSM 7165</strain>
    </source>
</reference>
<evidence type="ECO:0000256" key="1">
    <source>
        <dbReference type="SAM" id="Phobius"/>
    </source>
</evidence>
<organism evidence="2 3">
    <name type="scientific">Allopseudospirillum japonicum</name>
    <dbReference type="NCBI Taxonomy" id="64971"/>
    <lineage>
        <taxon>Bacteria</taxon>
        <taxon>Pseudomonadati</taxon>
        <taxon>Pseudomonadota</taxon>
        <taxon>Gammaproteobacteria</taxon>
        <taxon>Oceanospirillales</taxon>
        <taxon>Oceanospirillaceae</taxon>
        <taxon>Allopseudospirillum</taxon>
    </lineage>
</organism>
<keyword evidence="1" id="KW-1133">Transmembrane helix</keyword>
<accession>A0A1H6SR03</accession>
<dbReference type="RefSeq" id="WP_093310007.1">
    <property type="nucleotide sequence ID" value="NZ_FNYH01000008.1"/>
</dbReference>
<keyword evidence="3" id="KW-1185">Reference proteome</keyword>
<keyword evidence="1" id="KW-0472">Membrane</keyword>
<evidence type="ECO:0000313" key="2">
    <source>
        <dbReference type="EMBL" id="SEI70231.1"/>
    </source>
</evidence>
<feature type="transmembrane region" description="Helical" evidence="1">
    <location>
        <begin position="9"/>
        <end position="30"/>
    </location>
</feature>
<sequence>MNLKTLNRVCFTICILCIVAGVVLSLAIIWGEIEDEIVWKTWLTLGIFFLGAAATLTVSRLFGEILMNESKSKNQANSPQKSPE</sequence>